<dbReference type="EMBL" id="JBFNFH010000033">
    <property type="protein sequence ID" value="MFM1525724.1"/>
    <property type="molecule type" value="Genomic_DNA"/>
</dbReference>
<keyword evidence="1" id="KW-0472">Membrane</keyword>
<sequence>MTAFTIKLIAIIAMIIDHVGAYFQLSGSEIVPFQYAFLMRSIGRLALPIFSFFLVEGYLKTKNLKKYIDRLHVFALISQIPFVFLFTQENYIFGGIASNYFTFSYKFKYLIFIVFIIFAYWKYICDGKFKTSLFLILFSYLIVPLRLEYNGYILLSTDNLNIMYELGISLIFMRLISVIEKYFENKKYKKIIVPLIVTIVSVYFIGKVANYNYNAIMMIMFIFLLRNDKIRQLLFIALWGVFAYSGSLQLAIFAVLSVLFIYLYNHKRGISVKYLFYIIYPLHIVLISLVKIFI</sequence>
<feature type="transmembrane region" description="Helical" evidence="1">
    <location>
        <begin position="233"/>
        <end position="262"/>
    </location>
</feature>
<feature type="transmembrane region" description="Helical" evidence="1">
    <location>
        <begin position="37"/>
        <end position="59"/>
    </location>
</feature>
<feature type="transmembrane region" description="Helical" evidence="1">
    <location>
        <begin position="71"/>
        <end position="87"/>
    </location>
</feature>
<feature type="transmembrane region" description="Helical" evidence="1">
    <location>
        <begin position="188"/>
        <end position="205"/>
    </location>
</feature>
<feature type="transmembrane region" description="Helical" evidence="1">
    <location>
        <begin position="107"/>
        <end position="124"/>
    </location>
</feature>
<keyword evidence="1" id="KW-0812">Transmembrane</keyword>
<feature type="transmembrane region" description="Helical" evidence="1">
    <location>
        <begin position="274"/>
        <end position="293"/>
    </location>
</feature>
<evidence type="ECO:0000313" key="2">
    <source>
        <dbReference type="EMBL" id="MFM1525724.1"/>
    </source>
</evidence>
<evidence type="ECO:0000256" key="1">
    <source>
        <dbReference type="SAM" id="Phobius"/>
    </source>
</evidence>
<proteinExistence type="predicted"/>
<dbReference type="Proteomes" id="UP001629536">
    <property type="component" value="Unassembled WGS sequence"/>
</dbReference>
<comment type="caution">
    <text evidence="2">The sequence shown here is derived from an EMBL/GenBank/DDBJ whole genome shotgun (WGS) entry which is preliminary data.</text>
</comment>
<dbReference type="InterPro" id="IPR008875">
    <property type="entry name" value="TraX"/>
</dbReference>
<feature type="transmembrane region" description="Helical" evidence="1">
    <location>
        <begin position="7"/>
        <end position="25"/>
    </location>
</feature>
<evidence type="ECO:0000313" key="3">
    <source>
        <dbReference type="Proteomes" id="UP001629536"/>
    </source>
</evidence>
<organism evidence="2 3">
    <name type="scientific">Helcococcus bovis</name>
    <dbReference type="NCBI Taxonomy" id="3153252"/>
    <lineage>
        <taxon>Bacteria</taxon>
        <taxon>Bacillati</taxon>
        <taxon>Bacillota</taxon>
        <taxon>Tissierellia</taxon>
        <taxon>Tissierellales</taxon>
        <taxon>Peptoniphilaceae</taxon>
        <taxon>Helcococcus</taxon>
    </lineage>
</organism>
<keyword evidence="1" id="KW-1133">Transmembrane helix</keyword>
<name>A0ABW9F921_9FIRM</name>
<feature type="transmembrane region" description="Helical" evidence="1">
    <location>
        <begin position="131"/>
        <end position="147"/>
    </location>
</feature>
<protein>
    <submittedName>
        <fullName evidence="2">TraX family protein</fullName>
    </submittedName>
</protein>
<keyword evidence="3" id="KW-1185">Reference proteome</keyword>
<dbReference type="RefSeq" id="WP_408127100.1">
    <property type="nucleotide sequence ID" value="NZ_JBFNFH010000033.1"/>
</dbReference>
<dbReference type="Pfam" id="PF05857">
    <property type="entry name" value="TraX"/>
    <property type="match status" value="2"/>
</dbReference>
<gene>
    <name evidence="2" type="ORF">ABGF40_08685</name>
</gene>
<accession>A0ABW9F921</accession>
<reference evidence="2 3" key="1">
    <citation type="journal article" date="2024" name="Front. Microbiol.">
        <title>Pangenomic and biochemical analyses of Helcococcus ovis reveal widespread tetracycline resistance and a novel bacterial species, Helcococcus bovis.</title>
        <authorList>
            <person name="Cunha F."/>
            <person name="Zhai Y."/>
            <person name="Casaro S."/>
            <person name="Jones K.L."/>
            <person name="Hernandez M."/>
            <person name="Bisinotto R.S."/>
            <person name="Kariyawasam S."/>
            <person name="Brown M.B."/>
            <person name="Phillips A."/>
            <person name="Jeong K.C."/>
            <person name="Galvao K.N."/>
        </authorList>
    </citation>
    <scope>NUCLEOTIDE SEQUENCE [LARGE SCALE GENOMIC DNA]</scope>
    <source>
        <strain evidence="2 3">KG197</strain>
    </source>
</reference>